<feature type="transmembrane region" description="Helical" evidence="1">
    <location>
        <begin position="260"/>
        <end position="278"/>
    </location>
</feature>
<accession>F1Z427</accession>
<dbReference type="EMBL" id="AEWJ01000017">
    <property type="protein sequence ID" value="EGD60639.1"/>
    <property type="molecule type" value="Genomic_DNA"/>
</dbReference>
<feature type="transmembrane region" description="Helical" evidence="1">
    <location>
        <begin position="284"/>
        <end position="301"/>
    </location>
</feature>
<protein>
    <recommendedName>
        <fullName evidence="4">Glycosyltransferase RgtA/B/C/D-like domain-containing protein</fullName>
    </recommendedName>
</protein>
<dbReference type="InParanoid" id="F1Z427"/>
<dbReference type="HOGENOM" id="CLU_046121_0_0_5"/>
<gene>
    <name evidence="2" type="ORF">Y88_2752</name>
</gene>
<keyword evidence="3" id="KW-1185">Reference proteome</keyword>
<sequence>MLDFDEQLYLVVGDRILHGQLPYVDLWDRKPIGLFLFYSGVRFLGGDGIIQYQVVATLCVAITSSFIWTIVCRGTGMVQGFVAAIAYVLLLNVLGGTGGQAAVIYNAITICAVWAAFRSNDTQSPSRIIGLAMFAMALMGIAIQFKYTPMVEGAFMGCWFLLRMWQVQMPVLRIGLVAVGMVFLALLPTIAVFAYYEWIGHLDSFVQANFVSVFHRRPFPAVTRMWQVKFILIKALCVIAPTPLALALRWRMRLASNPADFWLLTGWTVFAVLGFGMLGDFYDFYFITVLPALCIMVAPLVGKERMGFAVGCMLCLWPLVFTPQHYFRTSVNRRAPVQLVDAITPYVAHRCLYVYDGPTILYLLTHACAPSRYIYPDHLTNPVETPALGVDPAQEEERVLTSRPGAIVTANQPLVLRVDPVTQNLVRTALARDYVLIARVPVIGRVLYVWALKDLHPGPASIMDPRGAIPE</sequence>
<dbReference type="OrthoDB" id="345761at2"/>
<dbReference type="Proteomes" id="UP000004728">
    <property type="component" value="Unassembled WGS sequence"/>
</dbReference>
<organism evidence="2 3">
    <name type="scientific">Novosphingobium nitrogenifigens DSM 19370</name>
    <dbReference type="NCBI Taxonomy" id="983920"/>
    <lineage>
        <taxon>Bacteria</taxon>
        <taxon>Pseudomonadati</taxon>
        <taxon>Pseudomonadota</taxon>
        <taxon>Alphaproteobacteria</taxon>
        <taxon>Sphingomonadales</taxon>
        <taxon>Sphingomonadaceae</taxon>
        <taxon>Novosphingobium</taxon>
    </lineage>
</organism>
<reference evidence="2 3" key="1">
    <citation type="journal article" date="2012" name="J. Bacteriol.">
        <title>Draft Genome Sequence of Novosphingobium nitrogenifigens Y88T.</title>
        <authorList>
            <person name="Strabala T.J."/>
            <person name="Macdonald L."/>
            <person name="Liu V."/>
            <person name="Smit A.M."/>
        </authorList>
    </citation>
    <scope>NUCLEOTIDE SEQUENCE [LARGE SCALE GENOMIC DNA]</scope>
    <source>
        <strain evidence="2 3">DSM 19370</strain>
    </source>
</reference>
<keyword evidence="1" id="KW-0812">Transmembrane</keyword>
<keyword evidence="1" id="KW-0472">Membrane</keyword>
<feature type="transmembrane region" description="Helical" evidence="1">
    <location>
        <begin position="226"/>
        <end position="248"/>
    </location>
</feature>
<feature type="transmembrane region" description="Helical" evidence="1">
    <location>
        <begin position="174"/>
        <end position="196"/>
    </location>
</feature>
<proteinExistence type="predicted"/>
<comment type="caution">
    <text evidence="2">The sequence shown here is derived from an EMBL/GenBank/DDBJ whole genome shotgun (WGS) entry which is preliminary data.</text>
</comment>
<feature type="transmembrane region" description="Helical" evidence="1">
    <location>
        <begin position="129"/>
        <end position="162"/>
    </location>
</feature>
<dbReference type="STRING" id="983920.Y88_2752"/>
<feature type="transmembrane region" description="Helical" evidence="1">
    <location>
        <begin position="84"/>
        <end position="117"/>
    </location>
</feature>
<dbReference type="AlphaFoldDB" id="F1Z427"/>
<keyword evidence="1" id="KW-1133">Transmembrane helix</keyword>
<name>F1Z427_9SPHN</name>
<dbReference type="eggNOG" id="COG1807">
    <property type="taxonomic scope" value="Bacteria"/>
</dbReference>
<feature type="transmembrane region" description="Helical" evidence="1">
    <location>
        <begin position="308"/>
        <end position="327"/>
    </location>
</feature>
<evidence type="ECO:0000313" key="3">
    <source>
        <dbReference type="Proteomes" id="UP000004728"/>
    </source>
</evidence>
<evidence type="ECO:0000256" key="1">
    <source>
        <dbReference type="SAM" id="Phobius"/>
    </source>
</evidence>
<feature type="transmembrane region" description="Helical" evidence="1">
    <location>
        <begin position="49"/>
        <end position="72"/>
    </location>
</feature>
<evidence type="ECO:0000313" key="2">
    <source>
        <dbReference type="EMBL" id="EGD60639.1"/>
    </source>
</evidence>
<evidence type="ECO:0008006" key="4">
    <source>
        <dbReference type="Google" id="ProtNLM"/>
    </source>
</evidence>